<accession>A0A0A9AAT6</accession>
<protein>
    <submittedName>
        <fullName evidence="1">Uncharacterized protein</fullName>
    </submittedName>
</protein>
<organism evidence="1">
    <name type="scientific">Arundo donax</name>
    <name type="common">Giant reed</name>
    <name type="synonym">Donax arundinaceus</name>
    <dbReference type="NCBI Taxonomy" id="35708"/>
    <lineage>
        <taxon>Eukaryota</taxon>
        <taxon>Viridiplantae</taxon>
        <taxon>Streptophyta</taxon>
        <taxon>Embryophyta</taxon>
        <taxon>Tracheophyta</taxon>
        <taxon>Spermatophyta</taxon>
        <taxon>Magnoliopsida</taxon>
        <taxon>Liliopsida</taxon>
        <taxon>Poales</taxon>
        <taxon>Poaceae</taxon>
        <taxon>PACMAD clade</taxon>
        <taxon>Arundinoideae</taxon>
        <taxon>Arundineae</taxon>
        <taxon>Arundo</taxon>
    </lineage>
</organism>
<reference evidence="1" key="1">
    <citation type="submission" date="2014-09" db="EMBL/GenBank/DDBJ databases">
        <authorList>
            <person name="Magalhaes I.L.F."/>
            <person name="Oliveira U."/>
            <person name="Santos F.R."/>
            <person name="Vidigal T.H.D.A."/>
            <person name="Brescovit A.D."/>
            <person name="Santos A.J."/>
        </authorList>
    </citation>
    <scope>NUCLEOTIDE SEQUENCE</scope>
    <source>
        <tissue evidence="1">Shoot tissue taken approximately 20 cm above the soil surface</tissue>
    </source>
</reference>
<sequence length="49" mass="5346">MSSILGIVAETAMNLTFAKGEDFMLPCWESIFILLTTASKAAPRGSLRR</sequence>
<proteinExistence type="predicted"/>
<name>A0A0A9AAT6_ARUDO</name>
<dbReference type="AlphaFoldDB" id="A0A0A9AAT6"/>
<evidence type="ECO:0000313" key="1">
    <source>
        <dbReference type="EMBL" id="JAD44147.1"/>
    </source>
</evidence>
<reference evidence="1" key="2">
    <citation type="journal article" date="2015" name="Data Brief">
        <title>Shoot transcriptome of the giant reed, Arundo donax.</title>
        <authorList>
            <person name="Barrero R.A."/>
            <person name="Guerrero F.D."/>
            <person name="Moolhuijzen P."/>
            <person name="Goolsby J.A."/>
            <person name="Tidwell J."/>
            <person name="Bellgard S.E."/>
            <person name="Bellgard M.I."/>
        </authorList>
    </citation>
    <scope>NUCLEOTIDE SEQUENCE</scope>
    <source>
        <tissue evidence="1">Shoot tissue taken approximately 20 cm above the soil surface</tissue>
    </source>
</reference>
<dbReference type="EMBL" id="GBRH01253748">
    <property type="protein sequence ID" value="JAD44147.1"/>
    <property type="molecule type" value="Transcribed_RNA"/>
</dbReference>